<evidence type="ECO:0000313" key="3">
    <source>
        <dbReference type="Proteomes" id="UP000006265"/>
    </source>
</evidence>
<dbReference type="Proteomes" id="UP000006265">
    <property type="component" value="Unassembled WGS sequence"/>
</dbReference>
<gene>
    <name evidence="2" type="ORF">C731_0816</name>
</gene>
<dbReference type="RefSeq" id="WP_005624938.1">
    <property type="nucleotide sequence ID" value="NZ_AMRA01000022.1"/>
</dbReference>
<evidence type="ECO:0008006" key="4">
    <source>
        <dbReference type="Google" id="ProtNLM"/>
    </source>
</evidence>
<evidence type="ECO:0000256" key="1">
    <source>
        <dbReference type="SAM" id="SignalP"/>
    </source>
</evidence>
<organism evidence="2 3">
    <name type="scientific">Mycolicibacterium hassiacum (strain DSM 44199 / CIP 105218 / JCM 12690 / 3849)</name>
    <name type="common">Mycobacterium hassiacum</name>
    <dbReference type="NCBI Taxonomy" id="1122247"/>
    <lineage>
        <taxon>Bacteria</taxon>
        <taxon>Bacillati</taxon>
        <taxon>Actinomycetota</taxon>
        <taxon>Actinomycetes</taxon>
        <taxon>Mycobacteriales</taxon>
        <taxon>Mycobacteriaceae</taxon>
        <taxon>Mycolicibacterium</taxon>
    </lineage>
</organism>
<dbReference type="OrthoDB" id="4628477at2"/>
<dbReference type="PATRIC" id="fig|1122247.3.peg.783"/>
<sequence length="186" mass="18662">MGVLTRLLAGVIGVAGAALFGGAAVAGAQPDGAQPAQPDPPPVSHSVNVFAPVSLPEYAVMDGQWYAFATPDGLTCVLQRSGSYGCSGPLPGAPNGANLVSGGPGVPGFARTDGDVFAVVGEAKLLPPGSRISYQTVSCGTDGTVTTCEDSRIQSGFVISPAGSYIINGGRNPLLDRPEGTNPFFN</sequence>
<protein>
    <recommendedName>
        <fullName evidence="4">Secreted protein</fullName>
    </recommendedName>
</protein>
<dbReference type="STRING" id="1122247.GCA_000379865_03409"/>
<evidence type="ECO:0000313" key="2">
    <source>
        <dbReference type="EMBL" id="EKF25184.1"/>
    </source>
</evidence>
<dbReference type="eggNOG" id="ENOG5031MQE">
    <property type="taxonomic scope" value="Bacteria"/>
</dbReference>
<keyword evidence="1" id="KW-0732">Signal</keyword>
<feature type="signal peptide" evidence="1">
    <location>
        <begin position="1"/>
        <end position="28"/>
    </location>
</feature>
<comment type="caution">
    <text evidence="2">The sequence shown here is derived from an EMBL/GenBank/DDBJ whole genome shotgun (WGS) entry which is preliminary data.</text>
</comment>
<keyword evidence="3" id="KW-1185">Reference proteome</keyword>
<reference evidence="2 3" key="1">
    <citation type="journal article" date="2012" name="J. Bacteriol.">
        <title>Genome sequence of Mycobacterium hassiacum DSM 44199, a rare source of heat-stable mycobacterial proteins.</title>
        <authorList>
            <person name="Tiago I."/>
            <person name="Maranha A."/>
            <person name="Mendes V."/>
            <person name="Alarico S."/>
            <person name="Moynihan P.J."/>
            <person name="Clarke A.J."/>
            <person name="Macedo-Ribeiro S."/>
            <person name="Pereira P.J."/>
            <person name="Empadinhas N."/>
        </authorList>
    </citation>
    <scope>NUCLEOTIDE SEQUENCE [LARGE SCALE GENOMIC DNA]</scope>
    <source>
        <strain evidence="3">DSM 44199 / CIP 105218 / JCM 12690 / 3849</strain>
    </source>
</reference>
<name>K5BKN7_MYCHD</name>
<proteinExistence type="predicted"/>
<feature type="chain" id="PRO_5003885623" description="Secreted protein" evidence="1">
    <location>
        <begin position="29"/>
        <end position="186"/>
    </location>
</feature>
<dbReference type="AlphaFoldDB" id="K5BKN7"/>
<accession>K5BKN7</accession>
<dbReference type="EMBL" id="AMRA01000022">
    <property type="protein sequence ID" value="EKF25184.1"/>
    <property type="molecule type" value="Genomic_DNA"/>
</dbReference>